<dbReference type="CDD" id="cd22823">
    <property type="entry name" value="Gal_Rha_Lectin"/>
    <property type="match status" value="1"/>
</dbReference>
<organism evidence="2 3">
    <name type="scientific">Dimorphilus gyrociliatus</name>
    <dbReference type="NCBI Taxonomy" id="2664684"/>
    <lineage>
        <taxon>Eukaryota</taxon>
        <taxon>Metazoa</taxon>
        <taxon>Spiralia</taxon>
        <taxon>Lophotrochozoa</taxon>
        <taxon>Annelida</taxon>
        <taxon>Polychaeta</taxon>
        <taxon>Polychaeta incertae sedis</taxon>
        <taxon>Dinophilidae</taxon>
        <taxon>Dimorphilus</taxon>
    </lineage>
</organism>
<feature type="transmembrane region" description="Helical" evidence="1">
    <location>
        <begin position="279"/>
        <end position="302"/>
    </location>
</feature>
<dbReference type="PANTHER" id="PTHR46780">
    <property type="entry name" value="PROTEIN EVA-1"/>
    <property type="match status" value="1"/>
</dbReference>
<evidence type="ECO:0000313" key="3">
    <source>
        <dbReference type="Proteomes" id="UP000549394"/>
    </source>
</evidence>
<dbReference type="Proteomes" id="UP000549394">
    <property type="component" value="Unassembled WGS sequence"/>
</dbReference>
<dbReference type="OrthoDB" id="6140291at2759"/>
<comment type="caution">
    <text evidence="2">The sequence shown here is derived from an EMBL/GenBank/DDBJ whole genome shotgun (WGS) entry which is preliminary data.</text>
</comment>
<keyword evidence="1" id="KW-0472">Membrane</keyword>
<keyword evidence="3" id="KW-1185">Reference proteome</keyword>
<dbReference type="Gene3D" id="2.60.120.740">
    <property type="match status" value="1"/>
</dbReference>
<sequence>MHVIFLAFKDYCIGNTFKAECGTNEIVVMSHAFYGIMKLGSCIKQTEDWAVGCSKNVIQRADRHCSGRLKRCEFLPVTIFDDLNPCNAALRTYFEADYVCRGVSNRFSNCDSSIIQLGLDETRYLASMSSFSSATCHNYKIRAAQGYTFNITLHDFFTEQRNPDDTEKERAVCSSNKRRNHVLKTTTNSVEIRLNEIKEMRFLLEITVLGCPEPNEPPENGWIRSETDGSFVTGCHGSDETWPLTCKDQRWVYPITTCKLKIYNIRVEESFLESRKGKAILGATILGCFIAFFVPFIILTILRVRMIKKEKERFENKFGIMKLPETYPGANFIVAPVGSYSRQSSGGSSHLYESTSAYQKQ</sequence>
<reference evidence="2 3" key="1">
    <citation type="submission" date="2020-08" db="EMBL/GenBank/DDBJ databases">
        <authorList>
            <person name="Hejnol A."/>
        </authorList>
    </citation>
    <scope>NUCLEOTIDE SEQUENCE [LARGE SCALE GENOMIC DNA]</scope>
</reference>
<gene>
    <name evidence="2" type="ORF">DGYR_LOCUS5893</name>
</gene>
<proteinExistence type="predicted"/>
<protein>
    <submittedName>
        <fullName evidence="2">DgyrCDS6138</fullName>
    </submittedName>
</protein>
<keyword evidence="1" id="KW-1133">Transmembrane helix</keyword>
<name>A0A7I8VPG8_9ANNE</name>
<dbReference type="EMBL" id="CAJFCJ010000007">
    <property type="protein sequence ID" value="CAD5117359.1"/>
    <property type="molecule type" value="Genomic_DNA"/>
</dbReference>
<dbReference type="InterPro" id="IPR043159">
    <property type="entry name" value="Lectin_gal-bd_sf"/>
</dbReference>
<keyword evidence="1" id="KW-0812">Transmembrane</keyword>
<accession>A0A7I8VPG8</accession>
<evidence type="ECO:0000256" key="1">
    <source>
        <dbReference type="SAM" id="Phobius"/>
    </source>
</evidence>
<evidence type="ECO:0000313" key="2">
    <source>
        <dbReference type="EMBL" id="CAD5117359.1"/>
    </source>
</evidence>
<dbReference type="AlphaFoldDB" id="A0A7I8VPG8"/>